<gene>
    <name evidence="15" type="ORF">O3M35_010447</name>
</gene>
<keyword evidence="16" id="KW-1185">Reference proteome</keyword>
<dbReference type="GO" id="GO:0035965">
    <property type="term" value="P:cardiolipin acyl-chain remodeling"/>
    <property type="evidence" value="ECO:0007669"/>
    <property type="project" value="TreeGrafter"/>
</dbReference>
<evidence type="ECO:0000256" key="3">
    <source>
        <dbReference type="ARBA" id="ARBA00022679"/>
    </source>
</evidence>
<comment type="subcellular location">
    <subcellularLocation>
        <location evidence="1">Mitochondrion inner membrane</location>
        <topology evidence="1">Peripheral membrane protein</topology>
        <orientation evidence="1">Intermembrane side</orientation>
    </subcellularLocation>
    <subcellularLocation>
        <location evidence="10">Mitochondrion outer membrane</location>
        <topology evidence="10">Peripheral membrane protein</topology>
        <orientation evidence="10">Intermembrane side</orientation>
    </subcellularLocation>
</comment>
<evidence type="ECO:0000259" key="14">
    <source>
        <dbReference type="SMART" id="SM00563"/>
    </source>
</evidence>
<feature type="domain" description="Phospholipid/glycerol acyltransferase" evidence="14">
    <location>
        <begin position="69"/>
        <end position="193"/>
    </location>
</feature>
<dbReference type="SMART" id="SM00563">
    <property type="entry name" value="PlsC"/>
    <property type="match status" value="1"/>
</dbReference>
<dbReference type="GO" id="GO:0005741">
    <property type="term" value="C:mitochondrial outer membrane"/>
    <property type="evidence" value="ECO:0007669"/>
    <property type="project" value="UniProtKB-SubCell"/>
</dbReference>
<sequence>MESITIDWIFPLLRKPKCGQLLWNFSSLITISAVGTISKVIINWLNVSRIHNLTYFNESFENRPQRIPLITVSNHYSCVDDPAIWGCLKMKHICDIERMRWSLAAHDICFTNKLYSYFFMLGKCIPIIRGKGIYQEAMDFCLERLKNGDWMHIFPEGKVNKTKEIMRLKWGVGRLIYDAPITPIVIPIWHIGLDEVLPNTPPYILKTGRKLTFNFGKPINLTNLINELRSNNINGHTAYEIITDRIQIELLNLKFNTEALHKLYHSI</sequence>
<dbReference type="AlphaFoldDB" id="A0AAW1D224"/>
<keyword evidence="3" id="KW-0808">Transferase</keyword>
<evidence type="ECO:0000256" key="9">
    <source>
        <dbReference type="ARBA" id="ARBA00023315"/>
    </source>
</evidence>
<dbReference type="PRINTS" id="PR00979">
    <property type="entry name" value="TAFAZZIN"/>
</dbReference>
<evidence type="ECO:0000256" key="12">
    <source>
        <dbReference type="ARBA" id="ARBA00049543"/>
    </source>
</evidence>
<organism evidence="15 16">
    <name type="scientific">Rhynocoris fuscipes</name>
    <dbReference type="NCBI Taxonomy" id="488301"/>
    <lineage>
        <taxon>Eukaryota</taxon>
        <taxon>Metazoa</taxon>
        <taxon>Ecdysozoa</taxon>
        <taxon>Arthropoda</taxon>
        <taxon>Hexapoda</taxon>
        <taxon>Insecta</taxon>
        <taxon>Pterygota</taxon>
        <taxon>Neoptera</taxon>
        <taxon>Paraneoptera</taxon>
        <taxon>Hemiptera</taxon>
        <taxon>Heteroptera</taxon>
        <taxon>Panheteroptera</taxon>
        <taxon>Cimicomorpha</taxon>
        <taxon>Reduviidae</taxon>
        <taxon>Harpactorinae</taxon>
        <taxon>Harpactorini</taxon>
        <taxon>Rhynocoris</taxon>
    </lineage>
</organism>
<evidence type="ECO:0000256" key="6">
    <source>
        <dbReference type="ARBA" id="ARBA00023098"/>
    </source>
</evidence>
<dbReference type="InterPro" id="IPR000872">
    <property type="entry name" value="Tafazzin"/>
</dbReference>
<dbReference type="SUPFAM" id="SSF69593">
    <property type="entry name" value="Glycerol-3-phosphate (1)-acyltransferase"/>
    <property type="match status" value="1"/>
</dbReference>
<dbReference type="GO" id="GO:0007007">
    <property type="term" value="P:inner mitochondrial membrane organization"/>
    <property type="evidence" value="ECO:0007669"/>
    <property type="project" value="TreeGrafter"/>
</dbReference>
<dbReference type="CDD" id="cd07989">
    <property type="entry name" value="LPLAT_AGPAT-like"/>
    <property type="match status" value="1"/>
</dbReference>
<keyword evidence="6" id="KW-0443">Lipid metabolism</keyword>
<dbReference type="EMBL" id="JAPXFL010000007">
    <property type="protein sequence ID" value="KAK9503999.1"/>
    <property type="molecule type" value="Genomic_DNA"/>
</dbReference>
<reference evidence="15 16" key="1">
    <citation type="submission" date="2022-12" db="EMBL/GenBank/DDBJ databases">
        <title>Chromosome-level genome assembly of true bugs.</title>
        <authorList>
            <person name="Ma L."/>
            <person name="Li H."/>
        </authorList>
    </citation>
    <scope>NUCLEOTIDE SEQUENCE [LARGE SCALE GENOMIC DNA]</scope>
    <source>
        <strain evidence="15">Lab_2022b</strain>
    </source>
</reference>
<comment type="caution">
    <text evidence="15">The sequence shown here is derived from an EMBL/GenBank/DDBJ whole genome shotgun (WGS) entry which is preliminary data.</text>
</comment>
<keyword evidence="4" id="KW-1000">Mitochondrion outer membrane</keyword>
<evidence type="ECO:0000313" key="16">
    <source>
        <dbReference type="Proteomes" id="UP001461498"/>
    </source>
</evidence>
<evidence type="ECO:0000256" key="11">
    <source>
        <dbReference type="ARBA" id="ARBA00047906"/>
    </source>
</evidence>
<evidence type="ECO:0000256" key="8">
    <source>
        <dbReference type="ARBA" id="ARBA00023136"/>
    </source>
</evidence>
<keyword evidence="8" id="KW-0472">Membrane</keyword>
<evidence type="ECO:0000256" key="5">
    <source>
        <dbReference type="ARBA" id="ARBA00022792"/>
    </source>
</evidence>
<comment type="catalytic activity">
    <reaction evidence="11">
        <text>1'-[1,2-diacyl-sn-glycero-3-phospho],3'-[1-acyl-sn-glycero-3-phospho]-glycerol + a 1,2-diacyl-sn-glycero-3-phosphocholine = a cardiolipin + a 1-acyl-sn-glycero-3-phosphocholine</text>
        <dbReference type="Rhea" id="RHEA:33731"/>
        <dbReference type="ChEBI" id="CHEBI:57643"/>
        <dbReference type="ChEBI" id="CHEBI:58168"/>
        <dbReference type="ChEBI" id="CHEBI:62237"/>
        <dbReference type="ChEBI" id="CHEBI:64743"/>
    </reaction>
    <physiologicalReaction direction="left-to-right" evidence="11">
        <dbReference type="Rhea" id="RHEA:33732"/>
    </physiologicalReaction>
    <physiologicalReaction direction="right-to-left" evidence="11">
        <dbReference type="Rhea" id="RHEA:33733"/>
    </physiologicalReaction>
</comment>
<comment type="catalytic activity">
    <reaction evidence="12">
        <text>1,2-di-(9Z-octadecenoyl)-sn-glycero-3-phosphocholine + 1-hexadecanoyl-sn-glycero-3-phosphocholine = 1-hexadecanoyl-2-(9Z-octadecenoyl)-sn-glycero-3-phosphocholine + 1-(9Z-octadecenoyl)-sn-glycero-3-phosphocholine</text>
        <dbReference type="Rhea" id="RHEA:43816"/>
        <dbReference type="ChEBI" id="CHEBI:28610"/>
        <dbReference type="ChEBI" id="CHEBI:72998"/>
        <dbReference type="ChEBI" id="CHEBI:73001"/>
        <dbReference type="ChEBI" id="CHEBI:74669"/>
    </reaction>
    <physiologicalReaction direction="left-to-right" evidence="12">
        <dbReference type="Rhea" id="RHEA:43817"/>
    </physiologicalReaction>
    <physiologicalReaction direction="right-to-left" evidence="12">
        <dbReference type="Rhea" id="RHEA:43818"/>
    </physiologicalReaction>
</comment>
<evidence type="ECO:0000256" key="4">
    <source>
        <dbReference type="ARBA" id="ARBA00022787"/>
    </source>
</evidence>
<keyword evidence="5" id="KW-0999">Mitochondrion inner membrane</keyword>
<dbReference type="Proteomes" id="UP001461498">
    <property type="component" value="Unassembled WGS sequence"/>
</dbReference>
<protein>
    <recommendedName>
        <fullName evidence="13">Tafazzin family protein</fullName>
    </recommendedName>
</protein>
<evidence type="ECO:0000256" key="1">
    <source>
        <dbReference type="ARBA" id="ARBA00004137"/>
    </source>
</evidence>
<evidence type="ECO:0000256" key="13">
    <source>
        <dbReference type="RuleBase" id="RU365062"/>
    </source>
</evidence>
<keyword evidence="9" id="KW-0012">Acyltransferase</keyword>
<accession>A0AAW1D224</accession>
<keyword evidence="7" id="KW-0496">Mitochondrion</keyword>
<dbReference type="InterPro" id="IPR002123">
    <property type="entry name" value="Plipid/glycerol_acylTrfase"/>
</dbReference>
<comment type="similarity">
    <text evidence="2 13">Belongs to the taffazin family.</text>
</comment>
<dbReference type="PANTHER" id="PTHR12497:SF0">
    <property type="entry name" value="TAFAZZIN"/>
    <property type="match status" value="1"/>
</dbReference>
<dbReference type="PANTHER" id="PTHR12497">
    <property type="entry name" value="TAZ PROTEIN TAFAZZIN"/>
    <property type="match status" value="1"/>
</dbReference>
<name>A0AAW1D224_9HEMI</name>
<evidence type="ECO:0000256" key="7">
    <source>
        <dbReference type="ARBA" id="ARBA00023128"/>
    </source>
</evidence>
<evidence type="ECO:0000256" key="2">
    <source>
        <dbReference type="ARBA" id="ARBA00010524"/>
    </source>
</evidence>
<proteinExistence type="inferred from homology"/>
<evidence type="ECO:0000256" key="10">
    <source>
        <dbReference type="ARBA" id="ARBA00024323"/>
    </source>
</evidence>
<dbReference type="GO" id="GO:0005743">
    <property type="term" value="C:mitochondrial inner membrane"/>
    <property type="evidence" value="ECO:0007669"/>
    <property type="project" value="UniProtKB-SubCell"/>
</dbReference>
<dbReference type="GO" id="GO:0047184">
    <property type="term" value="F:1-acylglycerophosphocholine O-acyltransferase activity"/>
    <property type="evidence" value="ECO:0007669"/>
    <property type="project" value="TreeGrafter"/>
</dbReference>
<dbReference type="Pfam" id="PF01553">
    <property type="entry name" value="Acyltransferase"/>
    <property type="match status" value="1"/>
</dbReference>
<evidence type="ECO:0000313" key="15">
    <source>
        <dbReference type="EMBL" id="KAK9503999.1"/>
    </source>
</evidence>